<dbReference type="AlphaFoldDB" id="A0A151SZD3"/>
<dbReference type="STRING" id="3821.A0A151SZD3"/>
<organism evidence="2 3">
    <name type="scientific">Cajanus cajan</name>
    <name type="common">Pigeon pea</name>
    <name type="synonym">Cajanus indicus</name>
    <dbReference type="NCBI Taxonomy" id="3821"/>
    <lineage>
        <taxon>Eukaryota</taxon>
        <taxon>Viridiplantae</taxon>
        <taxon>Streptophyta</taxon>
        <taxon>Embryophyta</taxon>
        <taxon>Tracheophyta</taxon>
        <taxon>Spermatophyta</taxon>
        <taxon>Magnoliopsida</taxon>
        <taxon>eudicotyledons</taxon>
        <taxon>Gunneridae</taxon>
        <taxon>Pentapetalae</taxon>
        <taxon>rosids</taxon>
        <taxon>fabids</taxon>
        <taxon>Fabales</taxon>
        <taxon>Fabaceae</taxon>
        <taxon>Papilionoideae</taxon>
        <taxon>50 kb inversion clade</taxon>
        <taxon>NPAAA clade</taxon>
        <taxon>indigoferoid/millettioid clade</taxon>
        <taxon>Phaseoleae</taxon>
        <taxon>Cajanus</taxon>
    </lineage>
</organism>
<dbReference type="Gramene" id="C.cajan_15108.t">
    <property type="protein sequence ID" value="C.cajan_15108.t.cds1"/>
    <property type="gene ID" value="C.cajan_15108"/>
</dbReference>
<evidence type="ECO:0000259" key="1">
    <source>
        <dbReference type="Pfam" id="PF07727"/>
    </source>
</evidence>
<dbReference type="InterPro" id="IPR013103">
    <property type="entry name" value="RVT_2"/>
</dbReference>
<name>A0A151SZD3_CAJCA</name>
<evidence type="ECO:0000313" key="2">
    <source>
        <dbReference type="EMBL" id="KYP60098.1"/>
    </source>
</evidence>
<dbReference type="EMBL" id="CM003612">
    <property type="protein sequence ID" value="KYP60098.1"/>
    <property type="molecule type" value="Genomic_DNA"/>
</dbReference>
<evidence type="ECO:0000313" key="3">
    <source>
        <dbReference type="Proteomes" id="UP000075243"/>
    </source>
</evidence>
<proteinExistence type="predicted"/>
<accession>A0A151SZD3</accession>
<dbReference type="Pfam" id="PF07727">
    <property type="entry name" value="RVT_2"/>
    <property type="match status" value="1"/>
</dbReference>
<sequence length="61" mass="6794">MGCQWVYTMKISPNGNIGRYKAHLVAKGYTLIFCLDYGDTYSPVAKITSICLFLAMATTHD</sequence>
<dbReference type="Proteomes" id="UP000075243">
    <property type="component" value="Chromosome 10"/>
</dbReference>
<protein>
    <submittedName>
        <fullName evidence="2">Copia protein</fullName>
    </submittedName>
</protein>
<gene>
    <name evidence="2" type="ORF">KK1_015546</name>
</gene>
<keyword evidence="3" id="KW-1185">Reference proteome</keyword>
<reference evidence="2 3" key="1">
    <citation type="journal article" date="2012" name="Nat. Biotechnol.">
        <title>Draft genome sequence of pigeonpea (Cajanus cajan), an orphan legume crop of resource-poor farmers.</title>
        <authorList>
            <person name="Varshney R.K."/>
            <person name="Chen W."/>
            <person name="Li Y."/>
            <person name="Bharti A.K."/>
            <person name="Saxena R.K."/>
            <person name="Schlueter J.A."/>
            <person name="Donoghue M.T."/>
            <person name="Azam S."/>
            <person name="Fan G."/>
            <person name="Whaley A.M."/>
            <person name="Farmer A.D."/>
            <person name="Sheridan J."/>
            <person name="Iwata A."/>
            <person name="Tuteja R."/>
            <person name="Penmetsa R.V."/>
            <person name="Wu W."/>
            <person name="Upadhyaya H.D."/>
            <person name="Yang S.P."/>
            <person name="Shah T."/>
            <person name="Saxena K.B."/>
            <person name="Michael T."/>
            <person name="McCombie W.R."/>
            <person name="Yang B."/>
            <person name="Zhang G."/>
            <person name="Yang H."/>
            <person name="Wang J."/>
            <person name="Spillane C."/>
            <person name="Cook D.R."/>
            <person name="May G.D."/>
            <person name="Xu X."/>
            <person name="Jackson S.A."/>
        </authorList>
    </citation>
    <scope>NUCLEOTIDE SEQUENCE [LARGE SCALE GENOMIC DNA]</scope>
    <source>
        <strain evidence="3">cv. Asha</strain>
    </source>
</reference>
<feature type="domain" description="Reverse transcriptase Ty1/copia-type" evidence="1">
    <location>
        <begin position="2"/>
        <end position="59"/>
    </location>
</feature>